<comment type="function">
    <text evidence="4">Acts as a negative regulator of abscisic acid (ABA) response.</text>
</comment>
<evidence type="ECO:0000259" key="5">
    <source>
        <dbReference type="Pfam" id="PF16135"/>
    </source>
</evidence>
<name>A0A8T0KHF4_PHAAN</name>
<dbReference type="InterPro" id="IPR031307">
    <property type="entry name" value="Ninja_fam"/>
</dbReference>
<dbReference type="Proteomes" id="UP000743370">
    <property type="component" value="Unassembled WGS sequence"/>
</dbReference>
<feature type="domain" description="Tify" evidence="5">
    <location>
        <begin position="204"/>
        <end position="234"/>
    </location>
</feature>
<protein>
    <recommendedName>
        <fullName evidence="4">Ninja-family protein</fullName>
    </recommendedName>
    <alternativeName>
        <fullName evidence="4">ABI-binding protein</fullName>
    </alternativeName>
</protein>
<evidence type="ECO:0000313" key="7">
    <source>
        <dbReference type="Proteomes" id="UP000743370"/>
    </source>
</evidence>
<dbReference type="GO" id="GO:0007165">
    <property type="term" value="P:signal transduction"/>
    <property type="evidence" value="ECO:0007669"/>
    <property type="project" value="InterPro"/>
</dbReference>
<accession>A0A8T0KHF4</accession>
<evidence type="ECO:0000256" key="3">
    <source>
        <dbReference type="ARBA" id="ARBA00023242"/>
    </source>
</evidence>
<comment type="similarity">
    <text evidence="2 4">Belongs to the Ninja family.</text>
</comment>
<dbReference type="Pfam" id="PF16135">
    <property type="entry name" value="TDBD"/>
    <property type="match status" value="1"/>
</dbReference>
<evidence type="ECO:0000256" key="4">
    <source>
        <dbReference type="RuleBase" id="RU369029"/>
    </source>
</evidence>
<gene>
    <name evidence="6" type="ORF">HKW66_Vig0086080</name>
</gene>
<organism evidence="6 7">
    <name type="scientific">Phaseolus angularis</name>
    <name type="common">Azuki bean</name>
    <name type="synonym">Vigna angularis</name>
    <dbReference type="NCBI Taxonomy" id="3914"/>
    <lineage>
        <taxon>Eukaryota</taxon>
        <taxon>Viridiplantae</taxon>
        <taxon>Streptophyta</taxon>
        <taxon>Embryophyta</taxon>
        <taxon>Tracheophyta</taxon>
        <taxon>Spermatophyta</taxon>
        <taxon>Magnoliopsida</taxon>
        <taxon>eudicotyledons</taxon>
        <taxon>Gunneridae</taxon>
        <taxon>Pentapetalae</taxon>
        <taxon>rosids</taxon>
        <taxon>fabids</taxon>
        <taxon>Fabales</taxon>
        <taxon>Fabaceae</taxon>
        <taxon>Papilionoideae</taxon>
        <taxon>50 kb inversion clade</taxon>
        <taxon>NPAAA clade</taxon>
        <taxon>indigoferoid/millettioid clade</taxon>
        <taxon>Phaseoleae</taxon>
        <taxon>Vigna</taxon>
    </lineage>
</organism>
<evidence type="ECO:0000256" key="2">
    <source>
        <dbReference type="ARBA" id="ARBA00006081"/>
    </source>
</evidence>
<comment type="caution">
    <text evidence="6">The sequence shown here is derived from an EMBL/GenBank/DDBJ whole genome shotgun (WGS) entry which is preliminary data.</text>
</comment>
<dbReference type="PANTHER" id="PTHR31413:SF43">
    <property type="entry name" value="NINJA-FAMILY PROTEIN"/>
    <property type="match status" value="1"/>
</dbReference>
<sequence>MERRYNEQAYTSKKIDLTLKLSPCGENAEERRLTRSSSVEGEASGVQWDPYLGRSCSLPGEEQRSVTLPSPQVFAWVAASAVNVNTSSSLPPLKAHPIPSQASELQGLTDSAKGVALKIQTSTEEDNNSMASKKTMTKKISARHGETKLENQAKRHKVGNYCSLKGDVMEILSRMPSVRATGDGPDGKRIEGFLYKYRSGEVCIVCVCHGSFLTPAEFVKHAGAKEVANPMKHITGSEKKTKIVFILSFSRIWFGSLFSIFEDLNMMVAENLVDEEVMKEEEQGMTTLADEEDGWCATSYCKRMAALCCKSSKRIPIAEILAPSAKVKVQEWWLRRQRRGWRKCTSALEAAVGGRYAGEDEDEVDRDGGSGGPRMHGFFIKILELESNEVLHRGEERVTNLKVKRGITKL</sequence>
<dbReference type="GO" id="GO:0045892">
    <property type="term" value="P:negative regulation of DNA-templated transcription"/>
    <property type="evidence" value="ECO:0007669"/>
    <property type="project" value="TreeGrafter"/>
</dbReference>
<evidence type="ECO:0000256" key="1">
    <source>
        <dbReference type="ARBA" id="ARBA00004123"/>
    </source>
</evidence>
<dbReference type="EMBL" id="JABFOF010000004">
    <property type="protein sequence ID" value="KAG2398911.1"/>
    <property type="molecule type" value="Genomic_DNA"/>
</dbReference>
<comment type="subcellular location">
    <subcellularLocation>
        <location evidence="1 4">Nucleus</location>
    </subcellularLocation>
</comment>
<evidence type="ECO:0000313" key="6">
    <source>
        <dbReference type="EMBL" id="KAG2398911.1"/>
    </source>
</evidence>
<dbReference type="PANTHER" id="PTHR31413">
    <property type="entry name" value="AFP HOMOLOG 2"/>
    <property type="match status" value="1"/>
</dbReference>
<keyword evidence="3 4" id="KW-0539">Nucleus</keyword>
<dbReference type="GO" id="GO:0005634">
    <property type="term" value="C:nucleus"/>
    <property type="evidence" value="ECO:0007669"/>
    <property type="project" value="UniProtKB-SubCell"/>
</dbReference>
<proteinExistence type="inferred from homology"/>
<dbReference type="AlphaFoldDB" id="A0A8T0KHF4"/>
<reference evidence="6 7" key="1">
    <citation type="submission" date="2020-05" db="EMBL/GenBank/DDBJ databases">
        <title>Vigna angularis (adzuki bean) Var. LongXiaoDou No. 4 denovo assembly.</title>
        <authorList>
            <person name="Xiang H."/>
        </authorList>
    </citation>
    <scope>NUCLEOTIDE SEQUENCE [LARGE SCALE GENOMIC DNA]</scope>
    <source>
        <tissue evidence="6">Leaf</tissue>
    </source>
</reference>
<dbReference type="InterPro" id="IPR032308">
    <property type="entry name" value="TDBD"/>
</dbReference>